<evidence type="ECO:0000313" key="2">
    <source>
        <dbReference type="Proteomes" id="UP000398619"/>
    </source>
</evidence>
<sequence>MKPVNIGGHSAYQDRVLTQLRKYYPNATTSLSSSTWQIIDKFWNLDLSQVDELMKDRYSVFGPEPRLPSDMLRAILFSAAFKITSYTRFAADLKENLLHAIISGFFVGNTPSVGTFYDFHRRLWLSSDKNLTNAVRPPKLKPQKPKGKEQKTAPVEKLTVYDLFQQFEKNLLLIWLPVQNFGKFSILFSFRILPAWGLSL</sequence>
<dbReference type="AlphaFoldDB" id="A0A564UBG3"/>
<name>A0A564UBG3_9FIRM</name>
<reference evidence="1 2" key="1">
    <citation type="submission" date="2019-07" db="EMBL/GenBank/DDBJ databases">
        <authorList>
            <person name="Hibberd C M."/>
            <person name="Gehrig L. J."/>
            <person name="Chang H.-W."/>
            <person name="Venkatesh S."/>
        </authorList>
    </citation>
    <scope>NUCLEOTIDE SEQUENCE [LARGE SCALE GENOMIC DNA]</scope>
    <source>
        <strain evidence="1">Dorea_longicatena_SSTS_Bg7063</strain>
    </source>
</reference>
<dbReference type="EMBL" id="CABHNM010000054">
    <property type="protein sequence ID" value="VUX16928.1"/>
    <property type="molecule type" value="Genomic_DNA"/>
</dbReference>
<evidence type="ECO:0000313" key="1">
    <source>
        <dbReference type="EMBL" id="VUX16928.1"/>
    </source>
</evidence>
<proteinExistence type="predicted"/>
<protein>
    <recommendedName>
        <fullName evidence="3">Transposase InsH N-terminal domain-containing protein</fullName>
    </recommendedName>
</protein>
<accession>A0A564UBG3</accession>
<organism evidence="1 2">
    <name type="scientific">Dorea longicatena</name>
    <dbReference type="NCBI Taxonomy" id="88431"/>
    <lineage>
        <taxon>Bacteria</taxon>
        <taxon>Bacillati</taxon>
        <taxon>Bacillota</taxon>
        <taxon>Clostridia</taxon>
        <taxon>Lachnospirales</taxon>
        <taxon>Lachnospiraceae</taxon>
        <taxon>Dorea</taxon>
    </lineage>
</organism>
<evidence type="ECO:0008006" key="3">
    <source>
        <dbReference type="Google" id="ProtNLM"/>
    </source>
</evidence>
<gene>
    <name evidence="1" type="ORF">DLSSTS7063_02337</name>
</gene>
<dbReference type="RefSeq" id="WP_243123642.1">
    <property type="nucleotide sequence ID" value="NZ_CABHNM010000054.1"/>
</dbReference>
<dbReference type="Proteomes" id="UP000398619">
    <property type="component" value="Unassembled WGS sequence"/>
</dbReference>